<organism evidence="3 4">
    <name type="scientific">Mycolicibacterium cyprinidarum</name>
    <dbReference type="NCBI Taxonomy" id="2860311"/>
    <lineage>
        <taxon>Bacteria</taxon>
        <taxon>Bacillati</taxon>
        <taxon>Actinomycetota</taxon>
        <taxon>Actinomycetes</taxon>
        <taxon>Mycobacteriales</taxon>
        <taxon>Mycobacteriaceae</taxon>
        <taxon>Mycolicibacterium</taxon>
    </lineage>
</organism>
<feature type="compositionally biased region" description="Pro residues" evidence="1">
    <location>
        <begin position="23"/>
        <end position="40"/>
    </location>
</feature>
<evidence type="ECO:0000256" key="2">
    <source>
        <dbReference type="SAM" id="Phobius"/>
    </source>
</evidence>
<accession>A0ABQ4V2B3</accession>
<keyword evidence="2" id="KW-0472">Membrane</keyword>
<feature type="region of interest" description="Disordered" evidence="1">
    <location>
        <begin position="1"/>
        <end position="40"/>
    </location>
</feature>
<keyword evidence="2" id="KW-0812">Transmembrane</keyword>
<evidence type="ECO:0000313" key="3">
    <source>
        <dbReference type="EMBL" id="GJF08060.1"/>
    </source>
</evidence>
<proteinExistence type="predicted"/>
<evidence type="ECO:0000313" key="4">
    <source>
        <dbReference type="Proteomes" id="UP001060504"/>
    </source>
</evidence>
<protein>
    <recommendedName>
        <fullName evidence="5">Proline rich protein</fullName>
    </recommendedName>
</protein>
<dbReference type="Proteomes" id="UP001060504">
    <property type="component" value="Unassembled WGS sequence"/>
</dbReference>
<name>A0ABQ4V2B3_9MYCO</name>
<reference evidence="3 4" key="1">
    <citation type="submission" date="2021-08" db="EMBL/GenBank/DDBJ databases">
        <title>Draft genome sequence of Mycolicibacterium sp. NGTWS1702 strain.</title>
        <authorList>
            <person name="Matsumoto M."/>
            <person name="Tang B.C.C."/>
            <person name="Machida Y."/>
            <person name="Matoyama H."/>
            <person name="Kishihara T."/>
            <person name="Sato S."/>
            <person name="Kondo I."/>
            <person name="Sano M."/>
            <person name="Kato G."/>
        </authorList>
    </citation>
    <scope>NUCLEOTIDE SEQUENCE [LARGE SCALE GENOMIC DNA]</scope>
    <source>
        <strain evidence="3 4">NGTWSNA01</strain>
    </source>
</reference>
<keyword evidence="4" id="KW-1185">Reference proteome</keyword>
<feature type="region of interest" description="Disordered" evidence="1">
    <location>
        <begin position="84"/>
        <end position="153"/>
    </location>
</feature>
<evidence type="ECO:0000256" key="1">
    <source>
        <dbReference type="SAM" id="MobiDB-lite"/>
    </source>
</evidence>
<feature type="transmembrane region" description="Helical" evidence="2">
    <location>
        <begin position="53"/>
        <end position="77"/>
    </location>
</feature>
<keyword evidence="2" id="KW-1133">Transmembrane helix</keyword>
<dbReference type="EMBL" id="BPRH01000032">
    <property type="protein sequence ID" value="GJF08060.1"/>
    <property type="molecule type" value="Genomic_DNA"/>
</dbReference>
<sequence>MSEPTSPSEKPPEDSEPATGPVLAPPMPPGPAFPPARPPQPIYVQESSRLNKAAAWVAIVAGSLFIVVVIFGSGFFIGKQVGDGPRGHHRGGHEMMMRPGAEMPRMGPRGEFERRPGSSGPFGPGGAIIEIPRSPGGSGGSDTTPAPPRPPRP</sequence>
<gene>
    <name evidence="3" type="ORF">NGTWS1702_00300</name>
</gene>
<comment type="caution">
    <text evidence="3">The sequence shown here is derived from an EMBL/GenBank/DDBJ whole genome shotgun (WGS) entry which is preliminary data.</text>
</comment>
<evidence type="ECO:0008006" key="5">
    <source>
        <dbReference type="Google" id="ProtNLM"/>
    </source>
</evidence>